<name>A0A1Y1YKF2_9PLEO</name>
<feature type="region of interest" description="Disordered" evidence="1">
    <location>
        <begin position="128"/>
        <end position="153"/>
    </location>
</feature>
<dbReference type="OrthoDB" id="3796222at2759"/>
<evidence type="ECO:0008006" key="4">
    <source>
        <dbReference type="Google" id="ProtNLM"/>
    </source>
</evidence>
<accession>A0A1Y1YKF2</accession>
<dbReference type="AlphaFoldDB" id="A0A1Y1YKF2"/>
<dbReference type="Proteomes" id="UP000193144">
    <property type="component" value="Unassembled WGS sequence"/>
</dbReference>
<feature type="compositionally biased region" description="Basic and acidic residues" evidence="1">
    <location>
        <begin position="128"/>
        <end position="137"/>
    </location>
</feature>
<gene>
    <name evidence="2" type="ORF">BCR34DRAFT_607053</name>
</gene>
<comment type="caution">
    <text evidence="2">The sequence shown here is derived from an EMBL/GenBank/DDBJ whole genome shotgun (WGS) entry which is preliminary data.</text>
</comment>
<proteinExistence type="predicted"/>
<dbReference type="EMBL" id="MCFA01000222">
    <property type="protein sequence ID" value="ORX98074.1"/>
    <property type="molecule type" value="Genomic_DNA"/>
</dbReference>
<protein>
    <recommendedName>
        <fullName evidence="4">F-box domain-containing protein</fullName>
    </recommendedName>
</protein>
<reference evidence="2 3" key="1">
    <citation type="submission" date="2016-07" db="EMBL/GenBank/DDBJ databases">
        <title>Pervasive Adenine N6-methylation of Active Genes in Fungi.</title>
        <authorList>
            <consortium name="DOE Joint Genome Institute"/>
            <person name="Mondo S.J."/>
            <person name="Dannebaum R.O."/>
            <person name="Kuo R.C."/>
            <person name="Labutti K."/>
            <person name="Haridas S."/>
            <person name="Kuo A."/>
            <person name="Salamov A."/>
            <person name="Ahrendt S.R."/>
            <person name="Lipzen A."/>
            <person name="Sullivan W."/>
            <person name="Andreopoulos W.B."/>
            <person name="Clum A."/>
            <person name="Lindquist E."/>
            <person name="Daum C."/>
            <person name="Ramamoorthy G.K."/>
            <person name="Gryganskyi A."/>
            <person name="Culley D."/>
            <person name="Magnuson J.K."/>
            <person name="James T.Y."/>
            <person name="O'Malley M.A."/>
            <person name="Stajich J.E."/>
            <person name="Spatafora J.W."/>
            <person name="Visel A."/>
            <person name="Grigoriev I.V."/>
        </authorList>
    </citation>
    <scope>NUCLEOTIDE SEQUENCE [LARGE SCALE GENOMIC DNA]</scope>
    <source>
        <strain evidence="2 3">CBS 115471</strain>
    </source>
</reference>
<evidence type="ECO:0000313" key="2">
    <source>
        <dbReference type="EMBL" id="ORX98074.1"/>
    </source>
</evidence>
<organism evidence="2 3">
    <name type="scientific">Clohesyomyces aquaticus</name>
    <dbReference type="NCBI Taxonomy" id="1231657"/>
    <lineage>
        <taxon>Eukaryota</taxon>
        <taxon>Fungi</taxon>
        <taxon>Dikarya</taxon>
        <taxon>Ascomycota</taxon>
        <taxon>Pezizomycotina</taxon>
        <taxon>Dothideomycetes</taxon>
        <taxon>Pleosporomycetidae</taxon>
        <taxon>Pleosporales</taxon>
        <taxon>Lindgomycetaceae</taxon>
        <taxon>Clohesyomyces</taxon>
    </lineage>
</organism>
<keyword evidence="3" id="KW-1185">Reference proteome</keyword>
<evidence type="ECO:0000256" key="1">
    <source>
        <dbReference type="SAM" id="MobiDB-lite"/>
    </source>
</evidence>
<evidence type="ECO:0000313" key="3">
    <source>
        <dbReference type="Proteomes" id="UP000193144"/>
    </source>
</evidence>
<sequence>MPQPRSSHNDQNRAWVEQEGRSSFLTHLRAWSCNSQSSLHFAGKLCLSTQQNLGAILKLGEPVKCRLTGTTRSGEWISAIVTVKLFAPRHEGGQYRLLVRYGAGWIPAREYFDKIYFSRRNRRDLPYDPRVAHDISRRSSAPPSPKTQEKDEVGIGPLFPQFFNLPTEIQHTILGFVLDKREYFKPASHTSFGNFVSTDTRLGTIFGYTTERRKRRCTGKHAAAPAPNTPISTVFLISKSLNQHLVPWIYRTTNFYFEDRGLTHFLWTSGPVNRGNIKKLTLEFGSTAVLHCLRWYAPDPIFELFDITLGDPKQYLWRCQIQDLVRELHLSVLDIDIDYIKPEFIPFVARVLRRAFASVQTLRFTVMGVVLRVDDKRLDQVNPEKTWAELCRVISNRYYKGNTYGDFGDRYLGWTPEEFDGQMAGNPFFAEK</sequence>